<reference evidence="12" key="3">
    <citation type="submission" date="2015-10" db="EMBL/GenBank/DDBJ databases">
        <authorList>
            <consortium name="FlyBase"/>
        </authorList>
    </citation>
    <scope>NUCLEOTIDE SEQUENCE</scope>
    <source>
        <strain evidence="12">TSC#14024-0371.13</strain>
    </source>
</reference>
<evidence type="ECO:0000256" key="9">
    <source>
        <dbReference type="ARBA" id="ARBA00023136"/>
    </source>
</evidence>
<organism evidence="12 13">
    <name type="scientific">Drosophila ananassae</name>
    <name type="common">Fruit fly</name>
    <dbReference type="NCBI Taxonomy" id="7217"/>
    <lineage>
        <taxon>Eukaryota</taxon>
        <taxon>Metazoa</taxon>
        <taxon>Ecdysozoa</taxon>
        <taxon>Arthropoda</taxon>
        <taxon>Hexapoda</taxon>
        <taxon>Insecta</taxon>
        <taxon>Pterygota</taxon>
        <taxon>Neoptera</taxon>
        <taxon>Endopterygota</taxon>
        <taxon>Diptera</taxon>
        <taxon>Brachycera</taxon>
        <taxon>Muscomorpha</taxon>
        <taxon>Ephydroidea</taxon>
        <taxon>Drosophilidae</taxon>
        <taxon>Drosophila</taxon>
        <taxon>Sophophora</taxon>
    </lineage>
</organism>
<dbReference type="AlphaFoldDB" id="B3M944"/>
<evidence type="ECO:0000256" key="11">
    <source>
        <dbReference type="SAM" id="MobiDB-lite"/>
    </source>
</evidence>
<dbReference type="OMA" id="MVQGNFQ"/>
<evidence type="ECO:0000256" key="6">
    <source>
        <dbReference type="ARBA" id="ARBA00022968"/>
    </source>
</evidence>
<name>B3M944_DROAN</name>
<feature type="region of interest" description="Disordered" evidence="11">
    <location>
        <begin position="41"/>
        <end position="87"/>
    </location>
</feature>
<feature type="compositionally biased region" description="Pro residues" evidence="11">
    <location>
        <begin position="51"/>
        <end position="61"/>
    </location>
</feature>
<dbReference type="GO" id="GO:0006493">
    <property type="term" value="P:protein O-linked glycosylation"/>
    <property type="evidence" value="ECO:0007669"/>
    <property type="project" value="TreeGrafter"/>
</dbReference>
<protein>
    <recommendedName>
        <fullName evidence="10">Hexosyltransferase</fullName>
        <ecNumber evidence="10">2.4.1.-</ecNumber>
    </recommendedName>
</protein>
<dbReference type="STRING" id="7217.B3M944"/>
<reference evidence="12 13" key="1">
    <citation type="journal article" date="2007" name="Nature">
        <title>Evolution of genes and genomes on the Drosophila phylogeny.</title>
        <authorList>
            <consortium name="Drosophila 12 Genomes Consortium"/>
            <person name="Clark A.G."/>
            <person name="Eisen M.B."/>
            <person name="Smith D.R."/>
            <person name="Bergman C.M."/>
            <person name="Oliver B."/>
            <person name="Markow T.A."/>
            <person name="Kaufman T.C."/>
            <person name="Kellis M."/>
            <person name="Gelbart W."/>
            <person name="Iyer V.N."/>
            <person name="Pollard D.A."/>
            <person name="Sackton T.B."/>
            <person name="Larracuente A.M."/>
            <person name="Singh N.D."/>
            <person name="Abad J.P."/>
            <person name="Abt D.N."/>
            <person name="Adryan B."/>
            <person name="Aguade M."/>
            <person name="Akashi H."/>
            <person name="Anderson W.W."/>
            <person name="Aquadro C.F."/>
            <person name="Ardell D.H."/>
            <person name="Arguello R."/>
            <person name="Artieri C.G."/>
            <person name="Barbash D.A."/>
            <person name="Barker D."/>
            <person name="Barsanti P."/>
            <person name="Batterham P."/>
            <person name="Batzoglou S."/>
            <person name="Begun D."/>
            <person name="Bhutkar A."/>
            <person name="Blanco E."/>
            <person name="Bosak S.A."/>
            <person name="Bradley R.K."/>
            <person name="Brand A.D."/>
            <person name="Brent M.R."/>
            <person name="Brooks A.N."/>
            <person name="Brown R.H."/>
            <person name="Butlin R.K."/>
            <person name="Caggese C."/>
            <person name="Calvi B.R."/>
            <person name="Bernardo de Carvalho A."/>
            <person name="Caspi A."/>
            <person name="Castrezana S."/>
            <person name="Celniker S.E."/>
            <person name="Chang J.L."/>
            <person name="Chapple C."/>
            <person name="Chatterji S."/>
            <person name="Chinwalla A."/>
            <person name="Civetta A."/>
            <person name="Clifton S.W."/>
            <person name="Comeron J.M."/>
            <person name="Costello J.C."/>
            <person name="Coyne J.A."/>
            <person name="Daub J."/>
            <person name="David R.G."/>
            <person name="Delcher A.L."/>
            <person name="Delehaunty K."/>
            <person name="Do C.B."/>
            <person name="Ebling H."/>
            <person name="Edwards K."/>
            <person name="Eickbush T."/>
            <person name="Evans J.D."/>
            <person name="Filipski A."/>
            <person name="Findeiss S."/>
            <person name="Freyhult E."/>
            <person name="Fulton L."/>
            <person name="Fulton R."/>
            <person name="Garcia A.C."/>
            <person name="Gardiner A."/>
            <person name="Garfield D.A."/>
            <person name="Garvin B.E."/>
            <person name="Gibson G."/>
            <person name="Gilbert D."/>
            <person name="Gnerre S."/>
            <person name="Godfrey J."/>
            <person name="Good R."/>
            <person name="Gotea V."/>
            <person name="Gravely B."/>
            <person name="Greenberg A.J."/>
            <person name="Griffiths-Jones S."/>
            <person name="Gross S."/>
            <person name="Guigo R."/>
            <person name="Gustafson E.A."/>
            <person name="Haerty W."/>
            <person name="Hahn M.W."/>
            <person name="Halligan D.L."/>
            <person name="Halpern A.L."/>
            <person name="Halter G.M."/>
            <person name="Han M.V."/>
            <person name="Heger A."/>
            <person name="Hillier L."/>
            <person name="Hinrichs A.S."/>
            <person name="Holmes I."/>
            <person name="Hoskins R.A."/>
            <person name="Hubisz M.J."/>
            <person name="Hultmark D."/>
            <person name="Huntley M.A."/>
            <person name="Jaffe D.B."/>
            <person name="Jagadeeshan S."/>
            <person name="Jeck W.R."/>
            <person name="Johnson J."/>
            <person name="Jones C.D."/>
            <person name="Jordan W.C."/>
            <person name="Karpen G.H."/>
            <person name="Kataoka E."/>
            <person name="Keightley P.D."/>
            <person name="Kheradpour P."/>
            <person name="Kirkness E.F."/>
            <person name="Koerich L.B."/>
            <person name="Kristiansen K."/>
            <person name="Kudrna D."/>
            <person name="Kulathinal R.J."/>
            <person name="Kumar S."/>
            <person name="Kwok R."/>
            <person name="Lander E."/>
            <person name="Langley C.H."/>
            <person name="Lapoint R."/>
            <person name="Lazzaro B.P."/>
            <person name="Lee S.J."/>
            <person name="Levesque L."/>
            <person name="Li R."/>
            <person name="Lin C.F."/>
            <person name="Lin M.F."/>
            <person name="Lindblad-Toh K."/>
            <person name="Llopart A."/>
            <person name="Long M."/>
            <person name="Low L."/>
            <person name="Lozovsky E."/>
            <person name="Lu J."/>
            <person name="Luo M."/>
            <person name="Machado C.A."/>
            <person name="Makalowski W."/>
            <person name="Marzo M."/>
            <person name="Matsuda M."/>
            <person name="Matzkin L."/>
            <person name="McAllister B."/>
            <person name="McBride C.S."/>
            <person name="McKernan B."/>
            <person name="McKernan K."/>
            <person name="Mendez-Lago M."/>
            <person name="Minx P."/>
            <person name="Mollenhauer M.U."/>
            <person name="Montooth K."/>
            <person name="Mount S.M."/>
            <person name="Mu X."/>
            <person name="Myers E."/>
            <person name="Negre B."/>
            <person name="Newfeld S."/>
            <person name="Nielsen R."/>
            <person name="Noor M.A."/>
            <person name="O'Grady P."/>
            <person name="Pachter L."/>
            <person name="Papaceit M."/>
            <person name="Parisi M.J."/>
            <person name="Parisi M."/>
            <person name="Parts L."/>
            <person name="Pedersen J.S."/>
            <person name="Pesole G."/>
            <person name="Phillippy A.M."/>
            <person name="Ponting C.P."/>
            <person name="Pop M."/>
            <person name="Porcelli D."/>
            <person name="Powell J.R."/>
            <person name="Prohaska S."/>
            <person name="Pruitt K."/>
            <person name="Puig M."/>
            <person name="Quesneville H."/>
            <person name="Ram K.R."/>
            <person name="Rand D."/>
            <person name="Rasmussen M.D."/>
            <person name="Reed L.K."/>
            <person name="Reenan R."/>
            <person name="Reily A."/>
            <person name="Remington K.A."/>
            <person name="Rieger T.T."/>
            <person name="Ritchie M.G."/>
            <person name="Robin C."/>
            <person name="Rogers Y.H."/>
            <person name="Rohde C."/>
            <person name="Rozas J."/>
            <person name="Rubenfield M.J."/>
            <person name="Ruiz A."/>
            <person name="Russo S."/>
            <person name="Salzberg S.L."/>
            <person name="Sanchez-Gracia A."/>
            <person name="Saranga D.J."/>
            <person name="Sato H."/>
            <person name="Schaeffer S.W."/>
            <person name="Schatz M.C."/>
            <person name="Schlenke T."/>
            <person name="Schwartz R."/>
            <person name="Segarra C."/>
            <person name="Singh R.S."/>
            <person name="Sirot L."/>
            <person name="Sirota M."/>
            <person name="Sisneros N.B."/>
            <person name="Smith C.D."/>
            <person name="Smith T.F."/>
            <person name="Spieth J."/>
            <person name="Stage D.E."/>
            <person name="Stark A."/>
            <person name="Stephan W."/>
            <person name="Strausberg R.L."/>
            <person name="Strempel S."/>
            <person name="Sturgill D."/>
            <person name="Sutton G."/>
            <person name="Sutton G.G."/>
            <person name="Tao W."/>
            <person name="Teichmann S."/>
            <person name="Tobari Y.N."/>
            <person name="Tomimura Y."/>
            <person name="Tsolas J.M."/>
            <person name="Valente V.L."/>
            <person name="Venter E."/>
            <person name="Venter J.C."/>
            <person name="Vicario S."/>
            <person name="Vieira F.G."/>
            <person name="Vilella A.J."/>
            <person name="Villasante A."/>
            <person name="Walenz B."/>
            <person name="Wang J."/>
            <person name="Wasserman M."/>
            <person name="Watts T."/>
            <person name="Wilson D."/>
            <person name="Wilson R.K."/>
            <person name="Wing R.A."/>
            <person name="Wolfner M.F."/>
            <person name="Wong A."/>
            <person name="Wong G.K."/>
            <person name="Wu C.I."/>
            <person name="Wu G."/>
            <person name="Yamamoto D."/>
            <person name="Yang H.P."/>
            <person name="Yang S.P."/>
            <person name="Yorke J.A."/>
            <person name="Yoshida K."/>
            <person name="Zdobnov E."/>
            <person name="Zhang P."/>
            <person name="Zhang Y."/>
            <person name="Zimin A.V."/>
            <person name="Baldwin J."/>
            <person name="Abdouelleil A."/>
            <person name="Abdulkadir J."/>
            <person name="Abebe A."/>
            <person name="Abera B."/>
            <person name="Abreu J."/>
            <person name="Acer S.C."/>
            <person name="Aftuck L."/>
            <person name="Alexander A."/>
            <person name="An P."/>
            <person name="Anderson E."/>
            <person name="Anderson S."/>
            <person name="Arachi H."/>
            <person name="Azer M."/>
            <person name="Bachantsang P."/>
            <person name="Barry A."/>
            <person name="Bayul T."/>
            <person name="Berlin A."/>
            <person name="Bessette D."/>
            <person name="Bloom T."/>
            <person name="Blye J."/>
            <person name="Boguslavskiy L."/>
            <person name="Bonnet C."/>
            <person name="Boukhgalter B."/>
            <person name="Bourzgui I."/>
            <person name="Brown A."/>
            <person name="Cahill P."/>
            <person name="Channer S."/>
            <person name="Cheshatsang Y."/>
            <person name="Chuda L."/>
            <person name="Citroen M."/>
            <person name="Collymore A."/>
            <person name="Cooke P."/>
            <person name="Costello M."/>
            <person name="D'Aco K."/>
            <person name="Daza R."/>
            <person name="De Haan G."/>
            <person name="DeGray S."/>
            <person name="DeMaso C."/>
            <person name="Dhargay N."/>
            <person name="Dooley K."/>
            <person name="Dooley E."/>
            <person name="Doricent M."/>
            <person name="Dorje P."/>
            <person name="Dorjee K."/>
            <person name="Dupes A."/>
            <person name="Elong R."/>
            <person name="Falk J."/>
            <person name="Farina A."/>
            <person name="Faro S."/>
            <person name="Ferguson D."/>
            <person name="Fisher S."/>
            <person name="Foley C.D."/>
            <person name="Franke A."/>
            <person name="Friedrich D."/>
            <person name="Gadbois L."/>
            <person name="Gearin G."/>
            <person name="Gearin C.R."/>
            <person name="Giannoukos G."/>
            <person name="Goode T."/>
            <person name="Graham J."/>
            <person name="Grandbois E."/>
            <person name="Grewal S."/>
            <person name="Gyaltsen K."/>
            <person name="Hafez N."/>
            <person name="Hagos B."/>
            <person name="Hall J."/>
            <person name="Henson C."/>
            <person name="Hollinger A."/>
            <person name="Honan T."/>
            <person name="Huard M.D."/>
            <person name="Hughes L."/>
            <person name="Hurhula B."/>
            <person name="Husby M.E."/>
            <person name="Kamat A."/>
            <person name="Kanga B."/>
            <person name="Kashin S."/>
            <person name="Khazanovich D."/>
            <person name="Kisner P."/>
            <person name="Lance K."/>
            <person name="Lara M."/>
            <person name="Lee W."/>
            <person name="Lennon N."/>
            <person name="Letendre F."/>
            <person name="LeVine R."/>
            <person name="Lipovsky A."/>
            <person name="Liu X."/>
            <person name="Liu J."/>
            <person name="Liu S."/>
            <person name="Lokyitsang T."/>
            <person name="Lokyitsang Y."/>
            <person name="Lubonja R."/>
            <person name="Lui A."/>
            <person name="MacDonald P."/>
            <person name="Magnisalis V."/>
            <person name="Maru K."/>
            <person name="Matthews C."/>
            <person name="McCusker W."/>
            <person name="McDonough S."/>
            <person name="Mehta T."/>
            <person name="Meldrim J."/>
            <person name="Meneus L."/>
            <person name="Mihai O."/>
            <person name="Mihalev A."/>
            <person name="Mihova T."/>
            <person name="Mittelman R."/>
            <person name="Mlenga V."/>
            <person name="Montmayeur A."/>
            <person name="Mulrain L."/>
            <person name="Navidi A."/>
            <person name="Naylor J."/>
            <person name="Negash T."/>
            <person name="Nguyen T."/>
            <person name="Nguyen N."/>
            <person name="Nicol R."/>
            <person name="Norbu C."/>
            <person name="Norbu N."/>
            <person name="Novod N."/>
            <person name="O'Neill B."/>
            <person name="Osman S."/>
            <person name="Markiewicz E."/>
            <person name="Oyono O.L."/>
            <person name="Patti C."/>
            <person name="Phunkhang P."/>
            <person name="Pierre F."/>
            <person name="Priest M."/>
            <person name="Raghuraman S."/>
            <person name="Rege F."/>
            <person name="Reyes R."/>
            <person name="Rise C."/>
            <person name="Rogov P."/>
            <person name="Ross K."/>
            <person name="Ryan E."/>
            <person name="Settipalli S."/>
            <person name="Shea T."/>
            <person name="Sherpa N."/>
            <person name="Shi L."/>
            <person name="Shih D."/>
            <person name="Sparrow T."/>
            <person name="Spaulding J."/>
            <person name="Stalker J."/>
            <person name="Stange-Thomann N."/>
            <person name="Stavropoulos S."/>
            <person name="Stone C."/>
            <person name="Strader C."/>
            <person name="Tesfaye S."/>
            <person name="Thomson T."/>
            <person name="Thoulutsang Y."/>
            <person name="Thoulutsang D."/>
            <person name="Topham K."/>
            <person name="Topping I."/>
            <person name="Tsamla T."/>
            <person name="Vassiliev H."/>
            <person name="Vo A."/>
            <person name="Wangchuk T."/>
            <person name="Wangdi T."/>
            <person name="Weiand M."/>
            <person name="Wilkinson J."/>
            <person name="Wilson A."/>
            <person name="Yadav S."/>
            <person name="Young G."/>
            <person name="Yu Q."/>
            <person name="Zembek L."/>
            <person name="Zhong D."/>
            <person name="Zimmer A."/>
            <person name="Zwirko Z."/>
            <person name="Jaffe D.B."/>
            <person name="Alvarez P."/>
            <person name="Brockman W."/>
            <person name="Butler J."/>
            <person name="Chin C."/>
            <person name="Gnerre S."/>
            <person name="Grabherr M."/>
            <person name="Kleber M."/>
            <person name="Mauceli E."/>
            <person name="MacCallum I."/>
        </authorList>
    </citation>
    <scope>NUCLEOTIDE SEQUENCE [LARGE SCALE GENOMIC DNA]</scope>
    <source>
        <strain evidence="12">TSC#14024-0371.13</strain>
        <strain evidence="13">Tucson 14024-0371.13</strain>
    </source>
</reference>
<comment type="subcellular location">
    <subcellularLocation>
        <location evidence="1 10">Golgi apparatus membrane</location>
        <topology evidence="1 10">Single-pass type II membrane protein</topology>
    </subcellularLocation>
</comment>
<keyword evidence="13" id="KW-1185">Reference proteome</keyword>
<dbReference type="EMBL" id="CH902618">
    <property type="protein sequence ID" value="KPU77795.1"/>
    <property type="molecule type" value="Genomic_DNA"/>
</dbReference>
<sequence>MDKRSLCLLVICIKMCLVIWLVSWQQPAMLESEMIAEAAALGGGGSRGGTSPPPPPPPPPARRGLRSGSGTGIAIGSNPNQITQPSRTHFSFNDSIVSNTFERPVTPPPLASQTPTPPQSSMQLMDLSNFVYTIDQEPCEPRVQVLVLVHSAIPNFEKRRVIRHTWAERSYIERTPLRVIFLLGGVGDGAENWQHLVERENSLHGDLVQGNFDDAYRNMTYKHVMALKWFTENCPQAQLMVKVDDDVYINTPQLVKYFTDPELPEHALLHQPDLLLCRPVKKSRVKRTYRSKWRVTYKEYPHRFYPPYCPGLAIVYSPEVVRRLFGAAQKANYFWVDDVLITGILTEATGTKITKLTHYLEQYGVRQLLKGETELEKPAFLFTTDGIRPDESLAIWQMTVDSNFTLTTPSSASTSASASASASLASALGNSANTSRSQTSRGIS</sequence>
<evidence type="ECO:0000256" key="7">
    <source>
        <dbReference type="ARBA" id="ARBA00022989"/>
    </source>
</evidence>
<keyword evidence="8 10" id="KW-0333">Golgi apparatus</keyword>
<evidence type="ECO:0000256" key="5">
    <source>
        <dbReference type="ARBA" id="ARBA00022692"/>
    </source>
</evidence>
<evidence type="ECO:0000256" key="3">
    <source>
        <dbReference type="ARBA" id="ARBA00022676"/>
    </source>
</evidence>
<evidence type="ECO:0000256" key="2">
    <source>
        <dbReference type="ARBA" id="ARBA00008661"/>
    </source>
</evidence>
<keyword evidence="3 10" id="KW-0328">Glycosyltransferase</keyword>
<dbReference type="InterPro" id="IPR002659">
    <property type="entry name" value="Glyco_trans_31"/>
</dbReference>
<accession>B3M944</accession>
<dbReference type="eggNOG" id="KOG2287">
    <property type="taxonomic scope" value="Eukaryota"/>
</dbReference>
<feature type="transmembrane region" description="Helical" evidence="10">
    <location>
        <begin position="7"/>
        <end position="24"/>
    </location>
</feature>
<dbReference type="FunFam" id="3.90.550.50:FF:000028">
    <property type="entry name" value="Hexosyltransferase"/>
    <property type="match status" value="1"/>
</dbReference>
<evidence type="ECO:0000256" key="4">
    <source>
        <dbReference type="ARBA" id="ARBA00022679"/>
    </source>
</evidence>
<dbReference type="PANTHER" id="PTHR11214:SF376">
    <property type="entry name" value="HEXOSYLTRANSFERASE"/>
    <property type="match status" value="1"/>
</dbReference>
<dbReference type="Pfam" id="PF01762">
    <property type="entry name" value="Galactosyl_T"/>
    <property type="match status" value="1"/>
</dbReference>
<dbReference type="Gene3D" id="3.90.550.50">
    <property type="match status" value="1"/>
</dbReference>
<proteinExistence type="inferred from homology"/>
<dbReference type="PANTHER" id="PTHR11214">
    <property type="entry name" value="BETA-1,3-N-ACETYLGLUCOSAMINYLTRANSFERASE"/>
    <property type="match status" value="1"/>
</dbReference>
<keyword evidence="4 12" id="KW-0808">Transferase</keyword>
<dbReference type="Proteomes" id="UP000007801">
    <property type="component" value="Unassembled WGS sequence"/>
</dbReference>
<dbReference type="EMBL" id="CH902618">
    <property type="protein sequence ID" value="EDV38988.1"/>
    <property type="molecule type" value="Genomic_DNA"/>
</dbReference>
<dbReference type="EC" id="2.4.1.-" evidence="10"/>
<reference evidence="12" key="2">
    <citation type="journal article" date="2008" name="Bioinformatics">
        <title>Assembly reconciliation.</title>
        <authorList>
            <person name="Zimin A.V."/>
            <person name="Smith D.R."/>
            <person name="Sutton G."/>
            <person name="Yorke J.A."/>
        </authorList>
    </citation>
    <scope>NUCLEOTIDE SEQUENCE</scope>
    <source>
        <strain evidence="12">TSC#14024-0371.13</strain>
    </source>
</reference>
<dbReference type="OrthoDB" id="115198at2759"/>
<keyword evidence="9 10" id="KW-0472">Membrane</keyword>
<keyword evidence="6 10" id="KW-0735">Signal-anchor</keyword>
<comment type="similarity">
    <text evidence="2 10">Belongs to the glycosyltransferase 31 family.</text>
</comment>
<evidence type="ECO:0000313" key="12">
    <source>
        <dbReference type="EMBL" id="EDV38988.1"/>
    </source>
</evidence>
<evidence type="ECO:0000256" key="8">
    <source>
        <dbReference type="ARBA" id="ARBA00023034"/>
    </source>
</evidence>
<keyword evidence="7 10" id="KW-1133">Transmembrane helix</keyword>
<gene>
    <name evidence="12" type="primary">Dana\GF25081</name>
    <name evidence="12" type="synonym">dana_GLEANR_9761</name>
    <name evidence="12" type="ORF">GF25081</name>
</gene>
<evidence type="ECO:0000256" key="10">
    <source>
        <dbReference type="RuleBase" id="RU363063"/>
    </source>
</evidence>
<dbReference type="GeneID" id="6507707"/>
<evidence type="ECO:0000256" key="1">
    <source>
        <dbReference type="ARBA" id="ARBA00004323"/>
    </source>
</evidence>
<feature type="compositionally biased region" description="Polar residues" evidence="11">
    <location>
        <begin position="77"/>
        <end position="87"/>
    </location>
</feature>
<dbReference type="HOGENOM" id="CLU_036849_2_0_1"/>
<keyword evidence="5 10" id="KW-0812">Transmembrane</keyword>
<dbReference type="KEGG" id="dan:6507707"/>
<evidence type="ECO:0000313" key="13">
    <source>
        <dbReference type="Proteomes" id="UP000007801"/>
    </source>
</evidence>
<dbReference type="GO" id="GO:0000139">
    <property type="term" value="C:Golgi membrane"/>
    <property type="evidence" value="ECO:0007669"/>
    <property type="project" value="UniProtKB-SubCell"/>
</dbReference>
<dbReference type="FunCoup" id="B3M944">
    <property type="interactions" value="76"/>
</dbReference>
<dbReference type="GO" id="GO:0016758">
    <property type="term" value="F:hexosyltransferase activity"/>
    <property type="evidence" value="ECO:0007669"/>
    <property type="project" value="InterPro"/>
</dbReference>